<proteinExistence type="predicted"/>
<keyword evidence="1" id="KW-0472">Membrane</keyword>
<gene>
    <name evidence="2" type="ORF">ABDJ38_11235</name>
</gene>
<evidence type="ECO:0000256" key="1">
    <source>
        <dbReference type="SAM" id="Phobius"/>
    </source>
</evidence>
<dbReference type="EMBL" id="JBDLBR010000003">
    <property type="protein sequence ID" value="MEN7537747.1"/>
    <property type="molecule type" value="Genomic_DNA"/>
</dbReference>
<accession>A0ABV0CXZ7</accession>
<organism evidence="2 3">
    <name type="scientific">Aurantiacibacter flavus</name>
    <dbReference type="NCBI Taxonomy" id="3145232"/>
    <lineage>
        <taxon>Bacteria</taxon>
        <taxon>Pseudomonadati</taxon>
        <taxon>Pseudomonadota</taxon>
        <taxon>Alphaproteobacteria</taxon>
        <taxon>Sphingomonadales</taxon>
        <taxon>Erythrobacteraceae</taxon>
        <taxon>Aurantiacibacter</taxon>
    </lineage>
</organism>
<keyword evidence="1" id="KW-0812">Transmembrane</keyword>
<evidence type="ECO:0000313" key="3">
    <source>
        <dbReference type="Proteomes" id="UP001484535"/>
    </source>
</evidence>
<dbReference type="Proteomes" id="UP001484535">
    <property type="component" value="Unassembled WGS sequence"/>
</dbReference>
<evidence type="ECO:0000313" key="2">
    <source>
        <dbReference type="EMBL" id="MEN7537747.1"/>
    </source>
</evidence>
<keyword evidence="1" id="KW-1133">Transmembrane helix</keyword>
<dbReference type="RefSeq" id="WP_346785185.1">
    <property type="nucleotide sequence ID" value="NZ_JBDLBR010000003.1"/>
</dbReference>
<comment type="caution">
    <text evidence="2">The sequence shown here is derived from an EMBL/GenBank/DDBJ whole genome shotgun (WGS) entry which is preliminary data.</text>
</comment>
<protein>
    <recommendedName>
        <fullName evidence="4">5-bromo-4-chloroindolyl phosphate hydrolase</fullName>
    </recommendedName>
</protein>
<evidence type="ECO:0008006" key="4">
    <source>
        <dbReference type="Google" id="ProtNLM"/>
    </source>
</evidence>
<feature type="transmembrane region" description="Helical" evidence="1">
    <location>
        <begin position="75"/>
        <end position="93"/>
    </location>
</feature>
<feature type="transmembrane region" description="Helical" evidence="1">
    <location>
        <begin position="49"/>
        <end position="69"/>
    </location>
</feature>
<sequence>MTDLTHQSDHIVRAAGDALAHQRAGGRRRGDSVGMASARLKKQHLVKKVVRLFVTIVAILVAAGIAGAILNGIGFYGVMLTVLAMVVAAFVLARYPRLKTPRRADLNTPDVKQLVGRTELWLEHQRDALPAPAVSLVNDIGVQLDELQVQLVEVDQNHPTAAQIRKLVGEDLPEMIAGFRRIPQRLRDEQSNGTTPARQLEEGLKVIGGELDSINRQLAQGSLDDLAIRGRYLEYKYGTAMDTDNGVPLGDEGAGVALPAFDKQESKG</sequence>
<keyword evidence="3" id="KW-1185">Reference proteome</keyword>
<name>A0ABV0CXZ7_9SPHN</name>
<reference evidence="2 3" key="1">
    <citation type="submission" date="2024-05" db="EMBL/GenBank/DDBJ databases">
        <authorList>
            <person name="Park S."/>
        </authorList>
    </citation>
    <scope>NUCLEOTIDE SEQUENCE [LARGE SCALE GENOMIC DNA]</scope>
    <source>
        <strain evidence="2 3">DGU5</strain>
    </source>
</reference>